<keyword evidence="3" id="KW-1185">Reference proteome</keyword>
<evidence type="ECO:0000256" key="1">
    <source>
        <dbReference type="SAM" id="SignalP"/>
    </source>
</evidence>
<feature type="signal peptide" evidence="1">
    <location>
        <begin position="1"/>
        <end position="25"/>
    </location>
</feature>
<dbReference type="InterPro" id="IPR029058">
    <property type="entry name" value="AB_hydrolase_fold"/>
</dbReference>
<feature type="chain" id="PRO_5046225976" evidence="1">
    <location>
        <begin position="26"/>
        <end position="399"/>
    </location>
</feature>
<dbReference type="Proteomes" id="UP001498398">
    <property type="component" value="Unassembled WGS sequence"/>
</dbReference>
<evidence type="ECO:0000313" key="2">
    <source>
        <dbReference type="EMBL" id="KAK7455276.1"/>
    </source>
</evidence>
<reference evidence="2 3" key="1">
    <citation type="submission" date="2024-01" db="EMBL/GenBank/DDBJ databases">
        <title>A draft genome for the cacao thread blight pathogen Marasmiellus scandens.</title>
        <authorList>
            <person name="Baruah I.K."/>
            <person name="Leung J."/>
            <person name="Bukari Y."/>
            <person name="Amoako-Attah I."/>
            <person name="Meinhardt L.W."/>
            <person name="Bailey B.A."/>
            <person name="Cohen S.P."/>
        </authorList>
    </citation>
    <scope>NUCLEOTIDE SEQUENCE [LARGE SCALE GENOMIC DNA]</scope>
    <source>
        <strain evidence="2 3">GH-19</strain>
    </source>
</reference>
<dbReference type="EMBL" id="JBANRG010000023">
    <property type="protein sequence ID" value="KAK7455276.1"/>
    <property type="molecule type" value="Genomic_DNA"/>
</dbReference>
<dbReference type="PANTHER" id="PTHR35560:SF3">
    <property type="entry name" value="PEPTIDASE S9 PROLYL OLIGOPEPTIDASE CATALYTIC DOMAIN-CONTAINING PROTEIN"/>
    <property type="match status" value="1"/>
</dbReference>
<keyword evidence="1" id="KW-0732">Signal</keyword>
<comment type="caution">
    <text evidence="2">The sequence shown here is derived from an EMBL/GenBank/DDBJ whole genome shotgun (WGS) entry which is preliminary data.</text>
</comment>
<proteinExistence type="predicted"/>
<dbReference type="Gene3D" id="3.40.50.1820">
    <property type="entry name" value="alpha/beta hydrolase"/>
    <property type="match status" value="1"/>
</dbReference>
<dbReference type="PANTHER" id="PTHR35560">
    <property type="entry name" value="BLL0132 PROTEIN"/>
    <property type="match status" value="1"/>
</dbReference>
<name>A0ABR1J9Z3_9AGAR</name>
<organism evidence="2 3">
    <name type="scientific">Marasmiellus scandens</name>
    <dbReference type="NCBI Taxonomy" id="2682957"/>
    <lineage>
        <taxon>Eukaryota</taxon>
        <taxon>Fungi</taxon>
        <taxon>Dikarya</taxon>
        <taxon>Basidiomycota</taxon>
        <taxon>Agaricomycotina</taxon>
        <taxon>Agaricomycetes</taxon>
        <taxon>Agaricomycetidae</taxon>
        <taxon>Agaricales</taxon>
        <taxon>Marasmiineae</taxon>
        <taxon>Omphalotaceae</taxon>
        <taxon>Marasmiellus</taxon>
    </lineage>
</organism>
<evidence type="ECO:0000313" key="3">
    <source>
        <dbReference type="Proteomes" id="UP001498398"/>
    </source>
</evidence>
<sequence length="399" mass="43038">MAFASKFSTLCLFLTFVSSISPTNAWDWIQDPAVNGSQEDGWQQLPQIPGAQLIGDWPVPGTDSVMSVYQSSGLDTSKVTRAVIVPGAKARDHWSYWITMQNIKMDLAGSDPSFDPNSTSILTPCFLVQEDIDAGAGNSNQLYWSKTGWFGGNYAKGPNADDNISSFDVLDSLIDYYTDKTKYPNMQAIVFAGHSAAAQFFQRYAALRRPTQNDDRINFIVANPGSYLWLVEDRPVPSSNCSDIDVYKYGLGSGVPGYSTGDFNQIGRDGVVSRYLGRNVHYALGTNDNGPGDTECQALTQGATHLQRGDNFVAMLKALPNGMPSQHTINMIEGVSHQNEQMFNSTQLRQRLFKDVTTTGSPGSSTNGAGDNSGAVSSGLLSGGILGTAMTLVMGGLLL</sequence>
<gene>
    <name evidence="2" type="ORF">VKT23_011149</name>
</gene>
<protein>
    <submittedName>
        <fullName evidence="2">Uncharacterized protein</fullName>
    </submittedName>
</protein>
<accession>A0ABR1J9Z3</accession>